<dbReference type="GO" id="GO:0004826">
    <property type="term" value="F:phenylalanine-tRNA ligase activity"/>
    <property type="evidence" value="ECO:0007669"/>
    <property type="project" value="UniProtKB-UniRule"/>
</dbReference>
<dbReference type="GO" id="GO:0005524">
    <property type="term" value="F:ATP binding"/>
    <property type="evidence" value="ECO:0007669"/>
    <property type="project" value="UniProtKB-UniRule"/>
</dbReference>
<evidence type="ECO:0000256" key="7">
    <source>
        <dbReference type="ARBA" id="ARBA00022723"/>
    </source>
</evidence>
<dbReference type="Pfam" id="PF01588">
    <property type="entry name" value="tRNA_bind"/>
    <property type="match status" value="1"/>
</dbReference>
<feature type="domain" description="B5" evidence="19">
    <location>
        <begin position="410"/>
        <end position="485"/>
    </location>
</feature>
<evidence type="ECO:0000256" key="12">
    <source>
        <dbReference type="ARBA" id="ARBA00022917"/>
    </source>
</evidence>
<dbReference type="PROSITE" id="PS51483">
    <property type="entry name" value="B5"/>
    <property type="match status" value="1"/>
</dbReference>
<evidence type="ECO:0000256" key="11">
    <source>
        <dbReference type="ARBA" id="ARBA00022884"/>
    </source>
</evidence>
<dbReference type="FunFam" id="2.40.50.140:FF:000045">
    <property type="entry name" value="Phenylalanine--tRNA ligase beta subunit"/>
    <property type="match status" value="1"/>
</dbReference>
<evidence type="ECO:0000259" key="19">
    <source>
        <dbReference type="PROSITE" id="PS51483"/>
    </source>
</evidence>
<name>A0A4P6ZLD9_9LACO</name>
<dbReference type="InterPro" id="IPR041616">
    <property type="entry name" value="PheRS_beta_core"/>
</dbReference>
<dbReference type="GO" id="GO:0009328">
    <property type="term" value="C:phenylalanine-tRNA ligase complex"/>
    <property type="evidence" value="ECO:0007669"/>
    <property type="project" value="TreeGrafter"/>
</dbReference>
<dbReference type="OrthoDB" id="9805455at2"/>
<comment type="subcellular location">
    <subcellularLocation>
        <location evidence="1 15">Cytoplasm</location>
    </subcellularLocation>
</comment>
<dbReference type="InterPro" id="IPR005146">
    <property type="entry name" value="B3/B4_tRNA-bd"/>
</dbReference>
<dbReference type="SMART" id="SM00896">
    <property type="entry name" value="FDX-ACB"/>
    <property type="match status" value="1"/>
</dbReference>
<keyword evidence="5 16" id="KW-0820">tRNA-binding</keyword>
<keyword evidence="7 15" id="KW-0479">Metal-binding</keyword>
<evidence type="ECO:0000256" key="14">
    <source>
        <dbReference type="ARBA" id="ARBA00049255"/>
    </source>
</evidence>
<evidence type="ECO:0000256" key="1">
    <source>
        <dbReference type="ARBA" id="ARBA00004496"/>
    </source>
</evidence>
<comment type="subunit">
    <text evidence="3 15">Tetramer of two alpha and two beta subunits.</text>
</comment>
<dbReference type="SUPFAM" id="SSF56037">
    <property type="entry name" value="PheT/TilS domain"/>
    <property type="match status" value="1"/>
</dbReference>
<evidence type="ECO:0000259" key="18">
    <source>
        <dbReference type="PROSITE" id="PS51447"/>
    </source>
</evidence>
<keyword evidence="4 15" id="KW-0963">Cytoplasm</keyword>
<dbReference type="Gene3D" id="2.40.50.140">
    <property type="entry name" value="Nucleic acid-binding proteins"/>
    <property type="match status" value="1"/>
</dbReference>
<dbReference type="Pfam" id="PF17759">
    <property type="entry name" value="tRNA_synthFbeta"/>
    <property type="match status" value="1"/>
</dbReference>
<dbReference type="GO" id="GO:0140096">
    <property type="term" value="F:catalytic activity, acting on a protein"/>
    <property type="evidence" value="ECO:0007669"/>
    <property type="project" value="UniProtKB-ARBA"/>
</dbReference>
<keyword evidence="9 15" id="KW-0067">ATP-binding</keyword>
<dbReference type="Gene3D" id="3.50.40.10">
    <property type="entry name" value="Phenylalanyl-trna Synthetase, Chain B, domain 3"/>
    <property type="match status" value="1"/>
</dbReference>
<dbReference type="InterPro" id="IPR005147">
    <property type="entry name" value="tRNA_synthase_B5-dom"/>
</dbReference>
<feature type="binding site" evidence="15">
    <location>
        <position position="463"/>
    </location>
    <ligand>
        <name>Mg(2+)</name>
        <dbReference type="ChEBI" id="CHEBI:18420"/>
        <note>shared with alpha subunit</note>
    </ligand>
</feature>
<feature type="binding site" evidence="15">
    <location>
        <position position="472"/>
    </location>
    <ligand>
        <name>Mg(2+)</name>
        <dbReference type="ChEBI" id="CHEBI:18420"/>
        <note>shared with alpha subunit</note>
    </ligand>
</feature>
<evidence type="ECO:0000256" key="4">
    <source>
        <dbReference type="ARBA" id="ARBA00022490"/>
    </source>
</evidence>
<reference evidence="21" key="1">
    <citation type="submission" date="2018-12" db="EMBL/GenBank/DDBJ databases">
        <title>A new species of lactobacillus.</title>
        <authorList>
            <person name="Jian Y."/>
            <person name="Xin L."/>
            <person name="Hong Z.J."/>
            <person name="Ming L.Z."/>
            <person name="Hong X.Z."/>
        </authorList>
    </citation>
    <scope>NUCLEOTIDE SEQUENCE [LARGE SCALE GENOMIC DNA]</scope>
    <source>
        <strain evidence="21">HSLZ-75</strain>
    </source>
</reference>
<dbReference type="EMBL" id="CP034726">
    <property type="protein sequence ID" value="QBP18655.1"/>
    <property type="molecule type" value="Genomic_DNA"/>
</dbReference>
<comment type="cofactor">
    <cofactor evidence="15">
        <name>Mg(2+)</name>
        <dbReference type="ChEBI" id="CHEBI:18420"/>
    </cofactor>
    <text evidence="15">Binds 2 magnesium ions per tetramer.</text>
</comment>
<dbReference type="InterPro" id="IPR009061">
    <property type="entry name" value="DNA-bd_dom_put_sf"/>
</dbReference>
<gene>
    <name evidence="15" type="primary">pheT</name>
    <name evidence="20" type="ORF">ELX58_05830</name>
</gene>
<dbReference type="Gene3D" id="3.30.70.380">
    <property type="entry name" value="Ferrodoxin-fold anticodon-binding domain"/>
    <property type="match status" value="1"/>
</dbReference>
<dbReference type="GO" id="GO:0000287">
    <property type="term" value="F:magnesium ion binding"/>
    <property type="evidence" value="ECO:0007669"/>
    <property type="project" value="UniProtKB-UniRule"/>
</dbReference>
<dbReference type="NCBIfam" id="TIGR00472">
    <property type="entry name" value="pheT_bact"/>
    <property type="match status" value="1"/>
</dbReference>
<feature type="binding site" evidence="15">
    <location>
        <position position="473"/>
    </location>
    <ligand>
        <name>Mg(2+)</name>
        <dbReference type="ChEBI" id="CHEBI:18420"/>
        <note>shared with alpha subunit</note>
    </ligand>
</feature>
<organism evidence="20 21">
    <name type="scientific">Acetilactobacillus jinshanensis</name>
    <dbReference type="NCBI Taxonomy" id="1720083"/>
    <lineage>
        <taxon>Bacteria</taxon>
        <taxon>Bacillati</taxon>
        <taxon>Bacillota</taxon>
        <taxon>Bacilli</taxon>
        <taxon>Lactobacillales</taxon>
        <taxon>Lactobacillaceae</taxon>
        <taxon>Acetilactobacillus</taxon>
    </lineage>
</organism>
<dbReference type="NCBIfam" id="NF045760">
    <property type="entry name" value="YtpR"/>
    <property type="match status" value="1"/>
</dbReference>
<keyword evidence="21" id="KW-1185">Reference proteome</keyword>
<proteinExistence type="inferred from homology"/>
<keyword evidence="13 15" id="KW-0030">Aminoacyl-tRNA synthetase</keyword>
<dbReference type="Pfam" id="PF03147">
    <property type="entry name" value="FDX-ACB"/>
    <property type="match status" value="1"/>
</dbReference>
<keyword evidence="6 15" id="KW-0436">Ligase</keyword>
<comment type="similarity">
    <text evidence="2 15">Belongs to the phenylalanyl-tRNA synthetase beta subunit family. Type 1 subfamily.</text>
</comment>
<dbReference type="PROSITE" id="PS50886">
    <property type="entry name" value="TRBD"/>
    <property type="match status" value="1"/>
</dbReference>
<dbReference type="FunFam" id="3.30.56.10:FF:000002">
    <property type="entry name" value="Phenylalanine--tRNA ligase beta subunit"/>
    <property type="match status" value="1"/>
</dbReference>
<feature type="binding site" evidence="15">
    <location>
        <position position="469"/>
    </location>
    <ligand>
        <name>Mg(2+)</name>
        <dbReference type="ChEBI" id="CHEBI:18420"/>
        <note>shared with alpha subunit</note>
    </ligand>
</feature>
<dbReference type="PANTHER" id="PTHR10947:SF0">
    <property type="entry name" value="PHENYLALANINE--TRNA LIGASE BETA SUBUNIT"/>
    <property type="match status" value="1"/>
</dbReference>
<dbReference type="InterPro" id="IPR033714">
    <property type="entry name" value="tRNA_bind_bactPheRS"/>
</dbReference>
<dbReference type="GO" id="GO:0016740">
    <property type="term" value="F:transferase activity"/>
    <property type="evidence" value="ECO:0007669"/>
    <property type="project" value="UniProtKB-ARBA"/>
</dbReference>
<dbReference type="SUPFAM" id="SSF55681">
    <property type="entry name" value="Class II aaRS and biotin synthetases"/>
    <property type="match status" value="1"/>
</dbReference>
<evidence type="ECO:0000256" key="5">
    <source>
        <dbReference type="ARBA" id="ARBA00022555"/>
    </source>
</evidence>
<dbReference type="InterPro" id="IPR005121">
    <property type="entry name" value="Fdx_antiC-bd"/>
</dbReference>
<keyword evidence="8 15" id="KW-0547">Nucleotide-binding</keyword>
<dbReference type="Gene3D" id="3.30.56.10">
    <property type="match status" value="2"/>
</dbReference>
<dbReference type="SUPFAM" id="SSF54991">
    <property type="entry name" value="Anticodon-binding domain of PheRS"/>
    <property type="match status" value="1"/>
</dbReference>
<dbReference type="Pfam" id="PF03483">
    <property type="entry name" value="B3_4"/>
    <property type="match status" value="1"/>
</dbReference>
<evidence type="ECO:0000256" key="6">
    <source>
        <dbReference type="ARBA" id="ARBA00022598"/>
    </source>
</evidence>
<evidence type="ECO:0000256" key="15">
    <source>
        <dbReference type="HAMAP-Rule" id="MF_00283"/>
    </source>
</evidence>
<feature type="domain" description="FDX-ACB" evidence="18">
    <location>
        <begin position="715"/>
        <end position="808"/>
    </location>
</feature>
<dbReference type="Pfam" id="PF03484">
    <property type="entry name" value="B5"/>
    <property type="match status" value="1"/>
</dbReference>
<evidence type="ECO:0000259" key="17">
    <source>
        <dbReference type="PROSITE" id="PS50886"/>
    </source>
</evidence>
<dbReference type="GO" id="GO:0006432">
    <property type="term" value="P:phenylalanyl-tRNA aminoacylation"/>
    <property type="evidence" value="ECO:0007669"/>
    <property type="project" value="UniProtKB-UniRule"/>
</dbReference>
<dbReference type="InterPro" id="IPR012340">
    <property type="entry name" value="NA-bd_OB-fold"/>
</dbReference>
<feature type="domain" description="TRNA-binding" evidence="17">
    <location>
        <begin position="39"/>
        <end position="156"/>
    </location>
</feature>
<protein>
    <recommendedName>
        <fullName evidence="15">Phenylalanine--tRNA ligase beta subunit</fullName>
        <ecNumber evidence="15">6.1.1.20</ecNumber>
    </recommendedName>
    <alternativeName>
        <fullName evidence="15">Phenylalanyl-tRNA synthetase beta subunit</fullName>
        <shortName evidence="15">PheRS</shortName>
    </alternativeName>
</protein>
<evidence type="ECO:0000256" key="10">
    <source>
        <dbReference type="ARBA" id="ARBA00022842"/>
    </source>
</evidence>
<dbReference type="Proteomes" id="UP000294321">
    <property type="component" value="Chromosome"/>
</dbReference>
<dbReference type="SUPFAM" id="SSF46955">
    <property type="entry name" value="Putative DNA-binding domain"/>
    <property type="match status" value="1"/>
</dbReference>
<evidence type="ECO:0000313" key="20">
    <source>
        <dbReference type="EMBL" id="QBP18655.1"/>
    </source>
</evidence>
<evidence type="ECO:0000256" key="8">
    <source>
        <dbReference type="ARBA" id="ARBA00022741"/>
    </source>
</evidence>
<dbReference type="CDD" id="cd02796">
    <property type="entry name" value="tRNA_bind_bactPheRS"/>
    <property type="match status" value="1"/>
</dbReference>
<dbReference type="EC" id="6.1.1.20" evidence="15"/>
<keyword evidence="12 15" id="KW-0648">Protein biosynthesis</keyword>
<dbReference type="GO" id="GO:0000049">
    <property type="term" value="F:tRNA binding"/>
    <property type="evidence" value="ECO:0007669"/>
    <property type="project" value="UniProtKB-UniRule"/>
</dbReference>
<evidence type="ECO:0000256" key="3">
    <source>
        <dbReference type="ARBA" id="ARBA00011209"/>
    </source>
</evidence>
<evidence type="ECO:0000256" key="16">
    <source>
        <dbReference type="PROSITE-ProRule" id="PRU00209"/>
    </source>
</evidence>
<dbReference type="InterPro" id="IPR020825">
    <property type="entry name" value="Phe-tRNA_synthase-like_B3/B4"/>
</dbReference>
<sequence length="808" mass="90166">MRLSYDWLKQYLDINVPVKQLAEKIERTVVEYDDIIEPSKGMKKLVVGKILSCKKHPNADRLKICQVDVGADKPLQIICGAPNCRAGKKAITAIHGARVGVNGNVKIKRAKMRGVRSNGMLCALDEIGFDKDVVPKKWQDGIYYLPDDAKIGAPVYDYLGMNDQIIDLSVTPNRGDMLSMTGIVHELAAIYNKKPHFTKPSVNEDPTHQAKFEVKSKADPKVAPIYKLRVLNNVDVHDSPLWLQIRLWNCGIQPKNNVIDVTNYIMLKYGQPIHAFDLDKLEGHELVARHAKQGETVVNNDKKSIKLDPKDVVVADAKQPVALAGVSGGLKANVDSKTKNIVLEAAAFDPIMVRMTSRRHSIHTESSKRFERGINHAGVGEALDDAAQLVNQTSKGQVASGIITVNDQKVEPKVITVYLDSINNVLGTHLSKDTVVDIFRRLGFKDQITGNQFRVTVPARRWDITIAPDLYEEVAKLYGYNNIPSTLPGGPLTSGELSPKQKTYRKSRRVLEGAGLSHAISYSLTTVKKAHMFMSDDHFYETKLLYPMSVDHAALRMNLISGLLDDVAYNQAHKVTNTTLFEQGRVFLRSSKDQQKPTELMHVAAIVSGSLDADSWYQKAKPVDFYQLKGILDMYLREMDVAGTVEYKATDKHPEMHPGRTADVYVGGQHVGMIGEVHPKVAHEFNVSKPAYVFELSLHKLMAMPKRSQQYQAVPKYPAISRDIALLLDKDISNQSVIDLIKQRGGKDLTQVKLFDVYTGKHVPAGKKSLAYNLVFQNPTHTLVESTVNKAFDKIQKDLKSKFNAQIR</sequence>
<dbReference type="PANTHER" id="PTHR10947">
    <property type="entry name" value="PHENYLALANYL-TRNA SYNTHETASE BETA CHAIN AND LEUCINE-RICH REPEAT-CONTAINING PROTEIN 47"/>
    <property type="match status" value="1"/>
</dbReference>
<dbReference type="InterPro" id="IPR036690">
    <property type="entry name" value="Fdx_antiC-bd_sf"/>
</dbReference>
<dbReference type="InterPro" id="IPR002547">
    <property type="entry name" value="tRNA-bd_dom"/>
</dbReference>
<dbReference type="AlphaFoldDB" id="A0A4P6ZLD9"/>
<comment type="catalytic activity">
    <reaction evidence="14 15">
        <text>tRNA(Phe) + L-phenylalanine + ATP = L-phenylalanyl-tRNA(Phe) + AMP + diphosphate + H(+)</text>
        <dbReference type="Rhea" id="RHEA:19413"/>
        <dbReference type="Rhea" id="RHEA-COMP:9668"/>
        <dbReference type="Rhea" id="RHEA-COMP:9699"/>
        <dbReference type="ChEBI" id="CHEBI:15378"/>
        <dbReference type="ChEBI" id="CHEBI:30616"/>
        <dbReference type="ChEBI" id="CHEBI:33019"/>
        <dbReference type="ChEBI" id="CHEBI:58095"/>
        <dbReference type="ChEBI" id="CHEBI:78442"/>
        <dbReference type="ChEBI" id="CHEBI:78531"/>
        <dbReference type="ChEBI" id="CHEBI:456215"/>
        <dbReference type="EC" id="6.1.1.20"/>
    </reaction>
</comment>
<dbReference type="SMART" id="SM00874">
    <property type="entry name" value="B5"/>
    <property type="match status" value="1"/>
</dbReference>
<dbReference type="SMART" id="SM00873">
    <property type="entry name" value="B3_4"/>
    <property type="match status" value="1"/>
</dbReference>
<evidence type="ECO:0000256" key="9">
    <source>
        <dbReference type="ARBA" id="ARBA00022840"/>
    </source>
</evidence>
<evidence type="ECO:0000256" key="13">
    <source>
        <dbReference type="ARBA" id="ARBA00023146"/>
    </source>
</evidence>
<dbReference type="FunFam" id="3.30.930.10:FF:000022">
    <property type="entry name" value="Phenylalanine--tRNA ligase beta subunit"/>
    <property type="match status" value="1"/>
</dbReference>
<keyword evidence="10 15" id="KW-0460">Magnesium</keyword>
<dbReference type="InterPro" id="IPR004532">
    <property type="entry name" value="Phe-tRNA-ligase_IIc_bsu_bact"/>
</dbReference>
<evidence type="ECO:0000256" key="2">
    <source>
        <dbReference type="ARBA" id="ARBA00008653"/>
    </source>
</evidence>
<dbReference type="PROSITE" id="PS51447">
    <property type="entry name" value="FDX_ACB"/>
    <property type="match status" value="1"/>
</dbReference>
<dbReference type="InterPro" id="IPR045864">
    <property type="entry name" value="aa-tRNA-synth_II/BPL/LPL"/>
</dbReference>
<dbReference type="HAMAP" id="MF_00283">
    <property type="entry name" value="Phe_tRNA_synth_beta1"/>
    <property type="match status" value="1"/>
</dbReference>
<dbReference type="KEGG" id="lji:ELX58_05830"/>
<dbReference type="FunFam" id="3.30.70.380:FF:000001">
    <property type="entry name" value="Phenylalanine--tRNA ligase beta subunit"/>
    <property type="match status" value="1"/>
</dbReference>
<dbReference type="SUPFAM" id="SSF50249">
    <property type="entry name" value="Nucleic acid-binding proteins"/>
    <property type="match status" value="1"/>
</dbReference>
<dbReference type="InterPro" id="IPR045060">
    <property type="entry name" value="Phe-tRNA-ligase_IIc_bsu"/>
</dbReference>
<keyword evidence="11 16" id="KW-0694">RNA-binding</keyword>
<dbReference type="RefSeq" id="WP_133442213.1">
    <property type="nucleotide sequence ID" value="NZ_CP034726.1"/>
</dbReference>
<accession>A0A4P6ZLD9</accession>
<dbReference type="CDD" id="cd00769">
    <property type="entry name" value="PheRS_beta_core"/>
    <property type="match status" value="1"/>
</dbReference>
<dbReference type="Gene3D" id="3.30.930.10">
    <property type="entry name" value="Bira Bifunctional Protein, Domain 2"/>
    <property type="match status" value="1"/>
</dbReference>
<evidence type="ECO:0000313" key="21">
    <source>
        <dbReference type="Proteomes" id="UP000294321"/>
    </source>
</evidence>